<dbReference type="SUPFAM" id="SSF52540">
    <property type="entry name" value="P-loop containing nucleoside triphosphate hydrolases"/>
    <property type="match status" value="1"/>
</dbReference>
<sequence>MSEAERTKECLSELEAHFRETKTPSDALVILGRTGSGKSSLLEDLSGLSGYSQQSVDSVTTTIQLCKAIVNDKPYFVMDTPGFDPNAEEKTFREIIRGVNSIRRFARITGLLYLTCIPQERFDDFDRKLIQFIRALSGPQYIPRVTFITTFWTATPGQAATYSQRLASLQCRWEDGLGVRGLKTYQHGWEYNGAGGDRGVIIDWFVNREQIAQHAREMVARNYSSPSIVASRIEEQLDANVPIHQTDAGRLLGLPAPRPSQFPTDANEDARPRDNASSHTGASSPHTSSNATWEQAAAPPPGTSPSQVILEGLSWVFRNINFGSAAGGASSRPSVLRGGGDPFSPVDVMKSRGLDSSREGRLKYAQQHGIGGVPFSASWGEAMLRHLQRNG</sequence>
<dbReference type="VEuPathDB" id="FungiDB:ASPVEDRAFT_152382"/>
<evidence type="ECO:0000313" key="3">
    <source>
        <dbReference type="EMBL" id="OJJ03959.1"/>
    </source>
</evidence>
<dbReference type="InterPro" id="IPR027417">
    <property type="entry name" value="P-loop_NTPase"/>
</dbReference>
<reference evidence="4" key="1">
    <citation type="journal article" date="2017" name="Genome Biol.">
        <title>Comparative genomics reveals high biological diversity and specific adaptations in the industrially and medically important fungal genus Aspergillus.</title>
        <authorList>
            <person name="de Vries R.P."/>
            <person name="Riley R."/>
            <person name="Wiebenga A."/>
            <person name="Aguilar-Osorio G."/>
            <person name="Amillis S."/>
            <person name="Uchima C.A."/>
            <person name="Anderluh G."/>
            <person name="Asadollahi M."/>
            <person name="Askin M."/>
            <person name="Barry K."/>
            <person name="Battaglia E."/>
            <person name="Bayram O."/>
            <person name="Benocci T."/>
            <person name="Braus-Stromeyer S.A."/>
            <person name="Caldana C."/>
            <person name="Canovas D."/>
            <person name="Cerqueira G.C."/>
            <person name="Chen F."/>
            <person name="Chen W."/>
            <person name="Choi C."/>
            <person name="Clum A."/>
            <person name="Dos Santos R.A."/>
            <person name="Damasio A.R."/>
            <person name="Diallinas G."/>
            <person name="Emri T."/>
            <person name="Fekete E."/>
            <person name="Flipphi M."/>
            <person name="Freyberg S."/>
            <person name="Gallo A."/>
            <person name="Gournas C."/>
            <person name="Habgood R."/>
            <person name="Hainaut M."/>
            <person name="Harispe M.L."/>
            <person name="Henrissat B."/>
            <person name="Hilden K.S."/>
            <person name="Hope R."/>
            <person name="Hossain A."/>
            <person name="Karabika E."/>
            <person name="Karaffa L."/>
            <person name="Karanyi Z."/>
            <person name="Krasevec N."/>
            <person name="Kuo A."/>
            <person name="Kusch H."/>
            <person name="LaButti K."/>
            <person name="Lagendijk E.L."/>
            <person name="Lapidus A."/>
            <person name="Levasseur A."/>
            <person name="Lindquist E."/>
            <person name="Lipzen A."/>
            <person name="Logrieco A.F."/>
            <person name="MacCabe A."/>
            <person name="Maekelae M.R."/>
            <person name="Malavazi I."/>
            <person name="Melin P."/>
            <person name="Meyer V."/>
            <person name="Mielnichuk N."/>
            <person name="Miskei M."/>
            <person name="Molnar A.P."/>
            <person name="Mule G."/>
            <person name="Ngan C.Y."/>
            <person name="Orejas M."/>
            <person name="Orosz E."/>
            <person name="Ouedraogo J.P."/>
            <person name="Overkamp K.M."/>
            <person name="Park H.-S."/>
            <person name="Perrone G."/>
            <person name="Piumi F."/>
            <person name="Punt P.J."/>
            <person name="Ram A.F."/>
            <person name="Ramon A."/>
            <person name="Rauscher S."/>
            <person name="Record E."/>
            <person name="Riano-Pachon D.M."/>
            <person name="Robert V."/>
            <person name="Roehrig J."/>
            <person name="Ruller R."/>
            <person name="Salamov A."/>
            <person name="Salih N.S."/>
            <person name="Samson R.A."/>
            <person name="Sandor E."/>
            <person name="Sanguinetti M."/>
            <person name="Schuetze T."/>
            <person name="Sepcic K."/>
            <person name="Shelest E."/>
            <person name="Sherlock G."/>
            <person name="Sophianopoulou V."/>
            <person name="Squina F.M."/>
            <person name="Sun H."/>
            <person name="Susca A."/>
            <person name="Todd R.B."/>
            <person name="Tsang A."/>
            <person name="Unkles S.E."/>
            <person name="van de Wiele N."/>
            <person name="van Rossen-Uffink D."/>
            <person name="Oliveira J.V."/>
            <person name="Vesth T.C."/>
            <person name="Visser J."/>
            <person name="Yu J.-H."/>
            <person name="Zhou M."/>
            <person name="Andersen M.R."/>
            <person name="Archer D.B."/>
            <person name="Baker S.E."/>
            <person name="Benoit I."/>
            <person name="Brakhage A.A."/>
            <person name="Braus G.H."/>
            <person name="Fischer R."/>
            <person name="Frisvad J.C."/>
            <person name="Goldman G.H."/>
            <person name="Houbraken J."/>
            <person name="Oakley B."/>
            <person name="Pocsi I."/>
            <person name="Scazzocchio C."/>
            <person name="Seiboth B."/>
            <person name="vanKuyk P.A."/>
            <person name="Wortman J."/>
            <person name="Dyer P.S."/>
            <person name="Grigoriev I.V."/>
        </authorList>
    </citation>
    <scope>NUCLEOTIDE SEQUENCE [LARGE SCALE GENOMIC DNA]</scope>
    <source>
        <strain evidence="4">CBS 583.65</strain>
    </source>
</reference>
<name>A0A1L9PR19_ASPVE</name>
<feature type="region of interest" description="Disordered" evidence="1">
    <location>
        <begin position="327"/>
        <end position="347"/>
    </location>
</feature>
<evidence type="ECO:0000259" key="2">
    <source>
        <dbReference type="Pfam" id="PF01926"/>
    </source>
</evidence>
<protein>
    <recommendedName>
        <fullName evidence="2">G domain-containing protein</fullName>
    </recommendedName>
</protein>
<evidence type="ECO:0000256" key="1">
    <source>
        <dbReference type="SAM" id="MobiDB-lite"/>
    </source>
</evidence>
<gene>
    <name evidence="3" type="ORF">ASPVEDRAFT_152382</name>
</gene>
<dbReference type="GeneID" id="63723813"/>
<dbReference type="Gene3D" id="3.40.50.300">
    <property type="entry name" value="P-loop containing nucleotide triphosphate hydrolases"/>
    <property type="match status" value="1"/>
</dbReference>
<dbReference type="RefSeq" id="XP_040669721.1">
    <property type="nucleotide sequence ID" value="XM_040808302.1"/>
</dbReference>
<proteinExistence type="predicted"/>
<feature type="compositionally biased region" description="Polar residues" evidence="1">
    <location>
        <begin position="277"/>
        <end position="293"/>
    </location>
</feature>
<accession>A0A1L9PR19</accession>
<feature type="domain" description="G" evidence="2">
    <location>
        <begin position="29"/>
        <end position="135"/>
    </location>
</feature>
<evidence type="ECO:0000313" key="4">
    <source>
        <dbReference type="Proteomes" id="UP000184073"/>
    </source>
</evidence>
<dbReference type="GO" id="GO:0005525">
    <property type="term" value="F:GTP binding"/>
    <property type="evidence" value="ECO:0007669"/>
    <property type="project" value="InterPro"/>
</dbReference>
<dbReference type="Pfam" id="PF01926">
    <property type="entry name" value="MMR_HSR1"/>
    <property type="match status" value="1"/>
</dbReference>
<dbReference type="OrthoDB" id="3785626at2759"/>
<keyword evidence="4" id="KW-1185">Reference proteome</keyword>
<organism evidence="3 4">
    <name type="scientific">Aspergillus versicolor CBS 583.65</name>
    <dbReference type="NCBI Taxonomy" id="1036611"/>
    <lineage>
        <taxon>Eukaryota</taxon>
        <taxon>Fungi</taxon>
        <taxon>Dikarya</taxon>
        <taxon>Ascomycota</taxon>
        <taxon>Pezizomycotina</taxon>
        <taxon>Eurotiomycetes</taxon>
        <taxon>Eurotiomycetidae</taxon>
        <taxon>Eurotiales</taxon>
        <taxon>Aspergillaceae</taxon>
        <taxon>Aspergillus</taxon>
        <taxon>Aspergillus subgen. Nidulantes</taxon>
    </lineage>
</organism>
<dbReference type="Proteomes" id="UP000184073">
    <property type="component" value="Unassembled WGS sequence"/>
</dbReference>
<dbReference type="STRING" id="1036611.A0A1L9PR19"/>
<feature type="region of interest" description="Disordered" evidence="1">
    <location>
        <begin position="248"/>
        <end position="305"/>
    </location>
</feature>
<dbReference type="InterPro" id="IPR006073">
    <property type="entry name" value="GTP-bd"/>
</dbReference>
<dbReference type="AlphaFoldDB" id="A0A1L9PR19"/>
<dbReference type="EMBL" id="KV878131">
    <property type="protein sequence ID" value="OJJ03959.1"/>
    <property type="molecule type" value="Genomic_DNA"/>
</dbReference>